<evidence type="ECO:0000256" key="3">
    <source>
        <dbReference type="ARBA" id="ARBA00023015"/>
    </source>
</evidence>
<dbReference type="PANTHER" id="PTHR11829">
    <property type="entry name" value="FORKHEAD BOX PROTEIN"/>
    <property type="match status" value="1"/>
</dbReference>
<keyword evidence="4 7" id="KW-0238">DNA-binding</keyword>
<evidence type="ECO:0000313" key="11">
    <source>
        <dbReference type="Proteomes" id="UP000694419"/>
    </source>
</evidence>
<evidence type="ECO:0000256" key="5">
    <source>
        <dbReference type="ARBA" id="ARBA00023163"/>
    </source>
</evidence>
<dbReference type="Ensembl" id="ENSCPGT00000019731.1">
    <property type="protein sequence ID" value="ENSCPGP00000018042.1"/>
    <property type="gene ID" value="ENSCPGG00000012637.1"/>
</dbReference>
<proteinExistence type="predicted"/>
<accession>A0A8C3K4J2</accession>
<evidence type="ECO:0000256" key="4">
    <source>
        <dbReference type="ARBA" id="ARBA00023125"/>
    </source>
</evidence>
<feature type="compositionally biased region" description="Gly residues" evidence="8">
    <location>
        <begin position="360"/>
        <end position="370"/>
    </location>
</feature>
<dbReference type="SUPFAM" id="SSF46785">
    <property type="entry name" value="Winged helix' DNA-binding domain"/>
    <property type="match status" value="1"/>
</dbReference>
<feature type="compositionally biased region" description="Acidic residues" evidence="8">
    <location>
        <begin position="48"/>
        <end position="67"/>
    </location>
</feature>
<dbReference type="GO" id="GO:0009653">
    <property type="term" value="P:anatomical structure morphogenesis"/>
    <property type="evidence" value="ECO:0007669"/>
    <property type="project" value="TreeGrafter"/>
</dbReference>
<feature type="compositionally biased region" description="Gly residues" evidence="8">
    <location>
        <begin position="113"/>
        <end position="126"/>
    </location>
</feature>
<dbReference type="PROSITE" id="PS00657">
    <property type="entry name" value="FORK_HEAD_1"/>
    <property type="match status" value="1"/>
</dbReference>
<feature type="DNA-binding region" description="Fork-head" evidence="7">
    <location>
        <begin position="133"/>
        <end position="227"/>
    </location>
</feature>
<feature type="domain" description="Fork-head" evidence="9">
    <location>
        <begin position="133"/>
        <end position="227"/>
    </location>
</feature>
<protein>
    <submittedName>
        <fullName evidence="10">Forkhead box D2</fullName>
    </submittedName>
</protein>
<dbReference type="InterPro" id="IPR036388">
    <property type="entry name" value="WH-like_DNA-bd_sf"/>
</dbReference>
<dbReference type="PROSITE" id="PS50039">
    <property type="entry name" value="FORK_HEAD_3"/>
    <property type="match status" value="1"/>
</dbReference>
<dbReference type="Proteomes" id="UP000694419">
    <property type="component" value="Unplaced"/>
</dbReference>
<dbReference type="GO" id="GO:0030154">
    <property type="term" value="P:cell differentiation"/>
    <property type="evidence" value="ECO:0007669"/>
    <property type="project" value="TreeGrafter"/>
</dbReference>
<feature type="region of interest" description="Disordered" evidence="8">
    <location>
        <begin position="352"/>
        <end position="410"/>
    </location>
</feature>
<dbReference type="GO" id="GO:0000978">
    <property type="term" value="F:RNA polymerase II cis-regulatory region sequence-specific DNA binding"/>
    <property type="evidence" value="ECO:0007669"/>
    <property type="project" value="TreeGrafter"/>
</dbReference>
<evidence type="ECO:0000256" key="6">
    <source>
        <dbReference type="ARBA" id="ARBA00023242"/>
    </source>
</evidence>
<dbReference type="PRINTS" id="PR00053">
    <property type="entry name" value="FORKHEAD"/>
</dbReference>
<feature type="compositionally biased region" description="Polar residues" evidence="8">
    <location>
        <begin position="371"/>
        <end position="380"/>
    </location>
</feature>
<evidence type="ECO:0000259" key="9">
    <source>
        <dbReference type="PROSITE" id="PS50039"/>
    </source>
</evidence>
<dbReference type="FunFam" id="1.10.10.10:FF:000016">
    <property type="entry name" value="Forkhead box protein I1"/>
    <property type="match status" value="1"/>
</dbReference>
<dbReference type="CDD" id="cd20046">
    <property type="entry name" value="FH_FOXD1_D2-like"/>
    <property type="match status" value="1"/>
</dbReference>
<dbReference type="GO" id="GO:0000981">
    <property type="term" value="F:DNA-binding transcription factor activity, RNA polymerase II-specific"/>
    <property type="evidence" value="ECO:0007669"/>
    <property type="project" value="TreeGrafter"/>
</dbReference>
<sequence length="457" mass="47025">MTLGSSGGGGGGCGIMSERSPEEEPLSEVEDADIDVVGPPQDGGKYSEDEEEEDEEEEEEEDEEDGGDPLGLALPRSGAAKARMGGSPERLSPAGGSEPACARGAAPGEKAPAGGGGGGGGGGGAGGKNPLVKPPYSYIALITMAILQSPKKRLTLSEICEFISGRFPYYREKFPAWQNSIRHNLSLNDCFVKIPREPGNPGKGNYWTLDPESADMFDNGSFLRRRKRFKRQQQLHPPHPELLLRAGAADPAAFLPGFAYGPYGYNYGLQLQGYPHHHHHHPGGGGGGAGGAFPFPAPHCPLPAPPPPAAAASVFSAASGLPSFLGGELNCRKSFYHPQLSPTALPAALLQTLKPDPTPAGGGGGGGGGTNHPSRPSFSIDNIIGGAVPPPPPSTNPSAAPAAPYPAGQAGPPAQVLAVLSPALAPAQPQVSLAHEPLLQPAQNFSSKITTLSSCHF</sequence>
<dbReference type="InterPro" id="IPR036390">
    <property type="entry name" value="WH_DNA-bd_sf"/>
</dbReference>
<keyword evidence="11" id="KW-1185">Reference proteome</keyword>
<feature type="compositionally biased region" description="Low complexity" evidence="8">
    <location>
        <begin position="396"/>
        <end position="410"/>
    </location>
</feature>
<dbReference type="InterPro" id="IPR018122">
    <property type="entry name" value="TF_fork_head_CS_1"/>
</dbReference>
<dbReference type="Gene3D" id="1.10.10.10">
    <property type="entry name" value="Winged helix-like DNA-binding domain superfamily/Winged helix DNA-binding domain"/>
    <property type="match status" value="1"/>
</dbReference>
<dbReference type="PROSITE" id="PS00658">
    <property type="entry name" value="FORK_HEAD_2"/>
    <property type="match status" value="1"/>
</dbReference>
<reference evidence="10" key="1">
    <citation type="submission" date="2025-08" db="UniProtKB">
        <authorList>
            <consortium name="Ensembl"/>
        </authorList>
    </citation>
    <scope>IDENTIFICATION</scope>
</reference>
<keyword evidence="6 7" id="KW-0539">Nucleus</keyword>
<evidence type="ECO:0000256" key="2">
    <source>
        <dbReference type="ARBA" id="ARBA00022473"/>
    </source>
</evidence>
<dbReference type="Pfam" id="PF00250">
    <property type="entry name" value="Forkhead"/>
    <property type="match status" value="1"/>
</dbReference>
<evidence type="ECO:0000256" key="8">
    <source>
        <dbReference type="SAM" id="MobiDB-lite"/>
    </source>
</evidence>
<comment type="subcellular location">
    <subcellularLocation>
        <location evidence="1 7">Nucleus</location>
    </subcellularLocation>
</comment>
<dbReference type="InterPro" id="IPR030456">
    <property type="entry name" value="TF_fork_head_CS_2"/>
</dbReference>
<reference evidence="10" key="2">
    <citation type="submission" date="2025-09" db="UniProtKB">
        <authorList>
            <consortium name="Ensembl"/>
        </authorList>
    </citation>
    <scope>IDENTIFICATION</scope>
</reference>
<keyword evidence="2" id="KW-0217">Developmental protein</keyword>
<feature type="compositionally biased region" description="Acidic residues" evidence="8">
    <location>
        <begin position="21"/>
        <end position="34"/>
    </location>
</feature>
<dbReference type="InterPro" id="IPR001766">
    <property type="entry name" value="Fork_head_dom"/>
</dbReference>
<organism evidence="10 11">
    <name type="scientific">Calidris pygmaea</name>
    <name type="common">Spoon-billed sandpiper</name>
    <dbReference type="NCBI Taxonomy" id="425635"/>
    <lineage>
        <taxon>Eukaryota</taxon>
        <taxon>Metazoa</taxon>
        <taxon>Chordata</taxon>
        <taxon>Craniata</taxon>
        <taxon>Vertebrata</taxon>
        <taxon>Euteleostomi</taxon>
        <taxon>Archelosauria</taxon>
        <taxon>Archosauria</taxon>
        <taxon>Dinosauria</taxon>
        <taxon>Saurischia</taxon>
        <taxon>Theropoda</taxon>
        <taxon>Coelurosauria</taxon>
        <taxon>Aves</taxon>
        <taxon>Neognathae</taxon>
        <taxon>Neoaves</taxon>
        <taxon>Charadriiformes</taxon>
        <taxon>Scolopacidae</taxon>
        <taxon>Calidris</taxon>
    </lineage>
</organism>
<keyword evidence="3" id="KW-0805">Transcription regulation</keyword>
<dbReference type="GO" id="GO:0005634">
    <property type="term" value="C:nucleus"/>
    <property type="evidence" value="ECO:0007669"/>
    <property type="project" value="UniProtKB-SubCell"/>
</dbReference>
<feature type="compositionally biased region" description="Gly residues" evidence="8">
    <location>
        <begin position="1"/>
        <end position="14"/>
    </location>
</feature>
<dbReference type="InterPro" id="IPR050211">
    <property type="entry name" value="FOX_domain-containing"/>
</dbReference>
<dbReference type="AlphaFoldDB" id="A0A8C3K4J2"/>
<name>A0A8C3K4J2_9CHAR</name>
<keyword evidence="5" id="KW-0804">Transcription</keyword>
<evidence type="ECO:0000313" key="10">
    <source>
        <dbReference type="Ensembl" id="ENSCPGP00000018042.1"/>
    </source>
</evidence>
<evidence type="ECO:0000256" key="7">
    <source>
        <dbReference type="PROSITE-ProRule" id="PRU00089"/>
    </source>
</evidence>
<evidence type="ECO:0000256" key="1">
    <source>
        <dbReference type="ARBA" id="ARBA00004123"/>
    </source>
</evidence>
<dbReference type="PANTHER" id="PTHR11829:SF361">
    <property type="entry name" value="FORKHEAD BOX PROTEIN D4-LIKE 1"/>
    <property type="match status" value="1"/>
</dbReference>
<feature type="region of interest" description="Disordered" evidence="8">
    <location>
        <begin position="1"/>
        <end position="126"/>
    </location>
</feature>
<dbReference type="SMART" id="SM00339">
    <property type="entry name" value="FH"/>
    <property type="match status" value="1"/>
</dbReference>